<evidence type="ECO:0000256" key="2">
    <source>
        <dbReference type="ARBA" id="ARBA00023136"/>
    </source>
</evidence>
<comment type="subcellular location">
    <subcellularLocation>
        <location evidence="1">Membrane</location>
    </subcellularLocation>
</comment>
<protein>
    <submittedName>
        <fullName evidence="4">Glyceraldehyde 3-phosphate dehydrogenase</fullName>
    </submittedName>
</protein>
<keyword evidence="5" id="KW-1185">Reference proteome</keyword>
<accession>A8H709</accession>
<dbReference type="STRING" id="398579.Spea_3029"/>
<sequence>MPQRLFDCFSHFCLYCAHSIDYKKNNMELSKIANISLAALISLQAFDSIAAVEFFDPIDGYFDAGQYLAENAYGFLPVPTIITEPSVGNGIAVMGMFLHESAEQQQARKELATHSIDGGAQLLTPGISVVGVGATDNGTKMAFAGHRQTWAQDSVRYLVGGGYGDINMSFYSQSDFAQDLSLDMNMQGFGIIQKLQYRINSSPLFLGVSQKYLSLDLSSRREFDNIPPELIDRLTDIIDTSPKVSSIGAIVEYDSLNNFFLPTSGYNYLLEYDWFSKDIGSDYNYQTLNVKGLNYWPLSNSLTLGVKLHYQTIDSDGRLPIFTYPFIDLRGIPKNRYQGQNVGSGEVQIMWKLNPRWMLLSFAGSGLAGKSSSDMWDSELQNAYGAGFRYTIARRYGLHMGVDVARGPEDTALYINVGSGF</sequence>
<dbReference type="eggNOG" id="COG0729">
    <property type="taxonomic scope" value="Bacteria"/>
</dbReference>
<organism evidence="4 5">
    <name type="scientific">Shewanella pealeana (strain ATCC 700345 / ANG-SQ1)</name>
    <dbReference type="NCBI Taxonomy" id="398579"/>
    <lineage>
        <taxon>Bacteria</taxon>
        <taxon>Pseudomonadati</taxon>
        <taxon>Pseudomonadota</taxon>
        <taxon>Gammaproteobacteria</taxon>
        <taxon>Alteromonadales</taxon>
        <taxon>Shewanellaceae</taxon>
        <taxon>Shewanella</taxon>
    </lineage>
</organism>
<dbReference type="HOGENOM" id="CLU_046092_2_0_6"/>
<dbReference type="GO" id="GO:0019867">
    <property type="term" value="C:outer membrane"/>
    <property type="evidence" value="ECO:0007669"/>
    <property type="project" value="InterPro"/>
</dbReference>
<dbReference type="Pfam" id="PF01103">
    <property type="entry name" value="Omp85"/>
    <property type="match status" value="1"/>
</dbReference>
<evidence type="ECO:0000256" key="1">
    <source>
        <dbReference type="ARBA" id="ARBA00004370"/>
    </source>
</evidence>
<dbReference type="Proteomes" id="UP000002608">
    <property type="component" value="Chromosome"/>
</dbReference>
<reference evidence="4 5" key="1">
    <citation type="submission" date="2007-10" db="EMBL/GenBank/DDBJ databases">
        <title>Complete sequence of Shewanella pealeana ATCC 700345.</title>
        <authorList>
            <consortium name="US DOE Joint Genome Institute"/>
            <person name="Copeland A."/>
            <person name="Lucas S."/>
            <person name="Lapidus A."/>
            <person name="Barry K."/>
            <person name="Glavina del Rio T."/>
            <person name="Dalin E."/>
            <person name="Tice H."/>
            <person name="Pitluck S."/>
            <person name="Chertkov O."/>
            <person name="Brettin T."/>
            <person name="Bruce D."/>
            <person name="Detter J.C."/>
            <person name="Han C."/>
            <person name="Schmutz J."/>
            <person name="Larimer F."/>
            <person name="Land M."/>
            <person name="Hauser L."/>
            <person name="Kyrpides N."/>
            <person name="Kim E."/>
            <person name="Zhao J.-S.Z."/>
            <person name="Manno D."/>
            <person name="Hawari J."/>
            <person name="Richardson P."/>
        </authorList>
    </citation>
    <scope>NUCLEOTIDE SEQUENCE [LARGE SCALE GENOMIC DNA]</scope>
    <source>
        <strain evidence="5">ATCC 700345 / ANG-SQ1</strain>
    </source>
</reference>
<dbReference type="AlphaFoldDB" id="A8H709"/>
<gene>
    <name evidence="4" type="ordered locus">Spea_3029</name>
</gene>
<name>A8H709_SHEPA</name>
<evidence type="ECO:0000313" key="4">
    <source>
        <dbReference type="EMBL" id="ABV88346.1"/>
    </source>
</evidence>
<dbReference type="EMBL" id="CP000851">
    <property type="protein sequence ID" value="ABV88346.1"/>
    <property type="molecule type" value="Genomic_DNA"/>
</dbReference>
<evidence type="ECO:0000259" key="3">
    <source>
        <dbReference type="Pfam" id="PF01103"/>
    </source>
</evidence>
<keyword evidence="2" id="KW-0472">Membrane</keyword>
<proteinExistence type="predicted"/>
<evidence type="ECO:0000313" key="5">
    <source>
        <dbReference type="Proteomes" id="UP000002608"/>
    </source>
</evidence>
<dbReference type="KEGG" id="spl:Spea_3029"/>
<dbReference type="InterPro" id="IPR000184">
    <property type="entry name" value="Bac_surfAg_D15"/>
</dbReference>
<feature type="domain" description="Bacterial surface antigen (D15)" evidence="3">
    <location>
        <begin position="175"/>
        <end position="322"/>
    </location>
</feature>
<dbReference type="Gene3D" id="2.40.160.50">
    <property type="entry name" value="membrane protein fhac: a member of the omp85/tpsb transporter family"/>
    <property type="match status" value="1"/>
</dbReference>